<dbReference type="EMBL" id="BGPR01000867">
    <property type="protein sequence ID" value="GBM38393.1"/>
    <property type="molecule type" value="Genomic_DNA"/>
</dbReference>
<sequence>MYRRGCLRLDIHELLSTSKPVVNAKKTTRIGGEGWISNRSGYPFGLPGHKSTPAAVGTCVCAGTRLEVHGSPRKAGVGMTGIALRGAVVNDRLKMRLHTCEWFCK</sequence>
<name>A0A4Y2FA70_ARAVE</name>
<proteinExistence type="predicted"/>
<evidence type="ECO:0000313" key="1">
    <source>
        <dbReference type="EMBL" id="GBM38393.1"/>
    </source>
</evidence>
<dbReference type="AlphaFoldDB" id="A0A4Y2FA70"/>
<gene>
    <name evidence="1" type="ORF">AVEN_254300_1</name>
</gene>
<evidence type="ECO:0000313" key="2">
    <source>
        <dbReference type="Proteomes" id="UP000499080"/>
    </source>
</evidence>
<keyword evidence="2" id="KW-1185">Reference proteome</keyword>
<organism evidence="1 2">
    <name type="scientific">Araneus ventricosus</name>
    <name type="common">Orbweaver spider</name>
    <name type="synonym">Epeira ventricosa</name>
    <dbReference type="NCBI Taxonomy" id="182803"/>
    <lineage>
        <taxon>Eukaryota</taxon>
        <taxon>Metazoa</taxon>
        <taxon>Ecdysozoa</taxon>
        <taxon>Arthropoda</taxon>
        <taxon>Chelicerata</taxon>
        <taxon>Arachnida</taxon>
        <taxon>Araneae</taxon>
        <taxon>Araneomorphae</taxon>
        <taxon>Entelegynae</taxon>
        <taxon>Araneoidea</taxon>
        <taxon>Araneidae</taxon>
        <taxon>Araneus</taxon>
    </lineage>
</organism>
<reference evidence="1 2" key="1">
    <citation type="journal article" date="2019" name="Sci. Rep.">
        <title>Orb-weaving spider Araneus ventricosus genome elucidates the spidroin gene catalogue.</title>
        <authorList>
            <person name="Kono N."/>
            <person name="Nakamura H."/>
            <person name="Ohtoshi R."/>
            <person name="Moran D.A.P."/>
            <person name="Shinohara A."/>
            <person name="Yoshida Y."/>
            <person name="Fujiwara M."/>
            <person name="Mori M."/>
            <person name="Tomita M."/>
            <person name="Arakawa K."/>
        </authorList>
    </citation>
    <scope>NUCLEOTIDE SEQUENCE [LARGE SCALE GENOMIC DNA]</scope>
</reference>
<protein>
    <submittedName>
        <fullName evidence="1">Uncharacterized protein</fullName>
    </submittedName>
</protein>
<dbReference type="Proteomes" id="UP000499080">
    <property type="component" value="Unassembled WGS sequence"/>
</dbReference>
<accession>A0A4Y2FA70</accession>
<comment type="caution">
    <text evidence="1">The sequence shown here is derived from an EMBL/GenBank/DDBJ whole genome shotgun (WGS) entry which is preliminary data.</text>
</comment>